<evidence type="ECO:0000256" key="3">
    <source>
        <dbReference type="ARBA" id="ARBA00023125"/>
    </source>
</evidence>
<dbReference type="Gene3D" id="1.10.10.10">
    <property type="entry name" value="Winged helix-like DNA-binding domain superfamily/Winged helix DNA-binding domain"/>
    <property type="match status" value="1"/>
</dbReference>
<dbReference type="PROSITE" id="PS50931">
    <property type="entry name" value="HTH_LYSR"/>
    <property type="match status" value="1"/>
</dbReference>
<reference evidence="6 7" key="1">
    <citation type="submission" date="2015-02" db="EMBL/GenBank/DDBJ databases">
        <title>Genome Sequence of Jannaschia aquimarina DSM28248, a member of the Roseobacter clade.</title>
        <authorList>
            <person name="Voget S."/>
            <person name="Daniel R."/>
        </authorList>
    </citation>
    <scope>NUCLEOTIDE SEQUENCE [LARGE SCALE GENOMIC DNA]</scope>
    <source>
        <strain evidence="6 7">GSW-M26</strain>
    </source>
</reference>
<evidence type="ECO:0000313" key="6">
    <source>
        <dbReference type="EMBL" id="KIT18087.1"/>
    </source>
</evidence>
<accession>A0A0D1CTI7</accession>
<evidence type="ECO:0000256" key="2">
    <source>
        <dbReference type="ARBA" id="ARBA00023015"/>
    </source>
</evidence>
<dbReference type="FunFam" id="1.10.10.10:FF:000001">
    <property type="entry name" value="LysR family transcriptional regulator"/>
    <property type="match status" value="1"/>
</dbReference>
<evidence type="ECO:0000256" key="4">
    <source>
        <dbReference type="ARBA" id="ARBA00023163"/>
    </source>
</evidence>
<dbReference type="SUPFAM" id="SSF46785">
    <property type="entry name" value="Winged helix' DNA-binding domain"/>
    <property type="match status" value="1"/>
</dbReference>
<keyword evidence="4" id="KW-0804">Transcription</keyword>
<dbReference type="Proteomes" id="UP000032232">
    <property type="component" value="Unassembled WGS sequence"/>
</dbReference>
<name>A0A0D1CTI7_9RHOB</name>
<keyword evidence="2" id="KW-0805">Transcription regulation</keyword>
<dbReference type="OrthoDB" id="9813056at2"/>
<dbReference type="GO" id="GO:0006351">
    <property type="term" value="P:DNA-templated transcription"/>
    <property type="evidence" value="ECO:0007669"/>
    <property type="project" value="TreeGrafter"/>
</dbReference>
<evidence type="ECO:0000259" key="5">
    <source>
        <dbReference type="PROSITE" id="PS50931"/>
    </source>
</evidence>
<dbReference type="InterPro" id="IPR036388">
    <property type="entry name" value="WH-like_DNA-bd_sf"/>
</dbReference>
<dbReference type="EMBL" id="JYFE01000004">
    <property type="protein sequence ID" value="KIT18087.1"/>
    <property type="molecule type" value="Genomic_DNA"/>
</dbReference>
<dbReference type="CDD" id="cd08422">
    <property type="entry name" value="PBP2_CrgA_like"/>
    <property type="match status" value="1"/>
</dbReference>
<dbReference type="GO" id="GO:0043565">
    <property type="term" value="F:sequence-specific DNA binding"/>
    <property type="evidence" value="ECO:0007669"/>
    <property type="project" value="TreeGrafter"/>
</dbReference>
<sequence>MDQLDDLAVFVAVAETGGFSAAARRLGATTAGTSKSVGRLEDRLGVRLFTRTTRRVVLTEEGTRFYERARDITEAMADAEEEVRSASRGLRGRIRIDLPVVFGRRHAVPLLLDFARRHPEVALDMRFDDRPSDLIGTGRDLAIRFGDLTDSGLRARRVGTARTVTVASPDYIAAHGRPGAIEDLDAHVCATFVFKGSGRAYRWRFEVDGEAVSFDTAQTLCVDDGEAHRSVALSGLAIVQDLRFHFQEDLRDGTLVEVLSHAAGAGMPIQVVHPEGRHLPARVRALIDHLVDGLDGFET</sequence>
<dbReference type="PANTHER" id="PTHR30537:SF5">
    <property type="entry name" value="HTH-TYPE TRANSCRIPTIONAL ACTIVATOR TTDR-RELATED"/>
    <property type="match status" value="1"/>
</dbReference>
<organism evidence="6 7">
    <name type="scientific">Jannaschia aquimarina</name>
    <dbReference type="NCBI Taxonomy" id="935700"/>
    <lineage>
        <taxon>Bacteria</taxon>
        <taxon>Pseudomonadati</taxon>
        <taxon>Pseudomonadota</taxon>
        <taxon>Alphaproteobacteria</taxon>
        <taxon>Rhodobacterales</taxon>
        <taxon>Roseobacteraceae</taxon>
        <taxon>Jannaschia</taxon>
    </lineage>
</organism>
<dbReference type="PATRIC" id="fig|935700.4.peg.113"/>
<evidence type="ECO:0000313" key="7">
    <source>
        <dbReference type="Proteomes" id="UP000032232"/>
    </source>
</evidence>
<keyword evidence="7" id="KW-1185">Reference proteome</keyword>
<protein>
    <submittedName>
        <fullName evidence="6">DmlR_1 protein</fullName>
    </submittedName>
</protein>
<proteinExistence type="inferred from homology"/>
<dbReference type="Gene3D" id="3.40.190.290">
    <property type="match status" value="1"/>
</dbReference>
<dbReference type="PANTHER" id="PTHR30537">
    <property type="entry name" value="HTH-TYPE TRANSCRIPTIONAL REGULATOR"/>
    <property type="match status" value="1"/>
</dbReference>
<dbReference type="GO" id="GO:0003700">
    <property type="term" value="F:DNA-binding transcription factor activity"/>
    <property type="evidence" value="ECO:0007669"/>
    <property type="project" value="InterPro"/>
</dbReference>
<dbReference type="Pfam" id="PF03466">
    <property type="entry name" value="LysR_substrate"/>
    <property type="match status" value="1"/>
</dbReference>
<dbReference type="InterPro" id="IPR058163">
    <property type="entry name" value="LysR-type_TF_proteobact-type"/>
</dbReference>
<dbReference type="InterPro" id="IPR000847">
    <property type="entry name" value="LysR_HTH_N"/>
</dbReference>
<gene>
    <name evidence="6" type="primary">dmlR_1</name>
    <name evidence="6" type="ORF">jaqu_01070</name>
</gene>
<feature type="domain" description="HTH lysR-type" evidence="5">
    <location>
        <begin position="1"/>
        <end position="59"/>
    </location>
</feature>
<comment type="caution">
    <text evidence="6">The sequence shown here is derived from an EMBL/GenBank/DDBJ whole genome shotgun (WGS) entry which is preliminary data.</text>
</comment>
<dbReference type="Pfam" id="PF00126">
    <property type="entry name" value="HTH_1"/>
    <property type="match status" value="1"/>
</dbReference>
<dbReference type="InterPro" id="IPR036390">
    <property type="entry name" value="WH_DNA-bd_sf"/>
</dbReference>
<dbReference type="AlphaFoldDB" id="A0A0D1CTI7"/>
<dbReference type="SUPFAM" id="SSF53850">
    <property type="entry name" value="Periplasmic binding protein-like II"/>
    <property type="match status" value="1"/>
</dbReference>
<keyword evidence="3" id="KW-0238">DNA-binding</keyword>
<evidence type="ECO:0000256" key="1">
    <source>
        <dbReference type="ARBA" id="ARBA00009437"/>
    </source>
</evidence>
<dbReference type="RefSeq" id="WP_043916978.1">
    <property type="nucleotide sequence ID" value="NZ_FZPF01000016.1"/>
</dbReference>
<comment type="similarity">
    <text evidence="1">Belongs to the LysR transcriptional regulatory family.</text>
</comment>
<dbReference type="STRING" id="935700.jaqu_01070"/>
<dbReference type="InterPro" id="IPR005119">
    <property type="entry name" value="LysR_subst-bd"/>
</dbReference>